<reference evidence="2" key="1">
    <citation type="journal article" date="2019" name="Int. J. Syst. Evol. Microbiol.">
        <title>The Global Catalogue of Microorganisms (GCM) 10K type strain sequencing project: providing services to taxonomists for standard genome sequencing and annotation.</title>
        <authorList>
            <consortium name="The Broad Institute Genomics Platform"/>
            <consortium name="The Broad Institute Genome Sequencing Center for Infectious Disease"/>
            <person name="Wu L."/>
            <person name="Ma J."/>
        </authorList>
    </citation>
    <scope>NUCLEOTIDE SEQUENCE [LARGE SCALE GENOMIC DNA]</scope>
    <source>
        <strain evidence="2">JCM 18302</strain>
    </source>
</reference>
<name>A0ABP9NHD3_9PSEU</name>
<keyword evidence="2" id="KW-1185">Reference proteome</keyword>
<dbReference type="Gene3D" id="3.20.20.30">
    <property type="entry name" value="Luciferase-like domain"/>
    <property type="match status" value="1"/>
</dbReference>
<organism evidence="1 2">
    <name type="scientific">Pseudonocardia adelaidensis</name>
    <dbReference type="NCBI Taxonomy" id="648754"/>
    <lineage>
        <taxon>Bacteria</taxon>
        <taxon>Bacillati</taxon>
        <taxon>Actinomycetota</taxon>
        <taxon>Actinomycetes</taxon>
        <taxon>Pseudonocardiales</taxon>
        <taxon>Pseudonocardiaceae</taxon>
        <taxon>Pseudonocardia</taxon>
    </lineage>
</organism>
<dbReference type="InterPro" id="IPR036661">
    <property type="entry name" value="Luciferase-like_sf"/>
</dbReference>
<dbReference type="RefSeq" id="WP_345603467.1">
    <property type="nucleotide sequence ID" value="NZ_BAABJO010000003.1"/>
</dbReference>
<evidence type="ECO:0000313" key="2">
    <source>
        <dbReference type="Proteomes" id="UP001500804"/>
    </source>
</evidence>
<proteinExistence type="predicted"/>
<dbReference type="SUPFAM" id="SSF51679">
    <property type="entry name" value="Bacterial luciferase-like"/>
    <property type="match status" value="1"/>
</dbReference>
<dbReference type="EMBL" id="BAABJO010000003">
    <property type="protein sequence ID" value="GAA5113415.1"/>
    <property type="molecule type" value="Genomic_DNA"/>
</dbReference>
<dbReference type="Proteomes" id="UP001500804">
    <property type="component" value="Unassembled WGS sequence"/>
</dbReference>
<evidence type="ECO:0008006" key="3">
    <source>
        <dbReference type="Google" id="ProtNLM"/>
    </source>
</evidence>
<evidence type="ECO:0000313" key="1">
    <source>
        <dbReference type="EMBL" id="GAA5113415.1"/>
    </source>
</evidence>
<protein>
    <recommendedName>
        <fullName evidence="3">Luciferase-like monooxygenase</fullName>
    </recommendedName>
</protein>
<gene>
    <name evidence="1" type="ORF">GCM10023320_09000</name>
</gene>
<sequence>MGFDDDDISGLSNRLVDGVTIWGDLDAVARRIGEYRAAGADQIVVQLGRLPREWWARLAGAVG</sequence>
<accession>A0ABP9NHD3</accession>
<comment type="caution">
    <text evidence="1">The sequence shown here is derived from an EMBL/GenBank/DDBJ whole genome shotgun (WGS) entry which is preliminary data.</text>
</comment>